<organism evidence="6 7">
    <name type="scientific">Schaalia naturae</name>
    <dbReference type="NCBI Taxonomy" id="635203"/>
    <lineage>
        <taxon>Bacteria</taxon>
        <taxon>Bacillati</taxon>
        <taxon>Actinomycetota</taxon>
        <taxon>Actinomycetes</taxon>
        <taxon>Actinomycetales</taxon>
        <taxon>Actinomycetaceae</taxon>
        <taxon>Schaalia</taxon>
    </lineage>
</organism>
<dbReference type="NCBIfam" id="TIGR02550">
    <property type="entry name" value="flagell_flgL"/>
    <property type="match status" value="1"/>
</dbReference>
<dbReference type="InterPro" id="IPR001029">
    <property type="entry name" value="Flagellin_N"/>
</dbReference>
<dbReference type="SUPFAM" id="SSF64518">
    <property type="entry name" value="Phase 1 flagellin"/>
    <property type="match status" value="1"/>
</dbReference>
<proteinExistence type="inferred from homology"/>
<dbReference type="PANTHER" id="PTHR42792">
    <property type="entry name" value="FLAGELLIN"/>
    <property type="match status" value="1"/>
</dbReference>
<dbReference type="Pfam" id="PF00700">
    <property type="entry name" value="Flagellin_C"/>
    <property type="match status" value="1"/>
</dbReference>
<keyword evidence="6" id="KW-0969">Cilium</keyword>
<comment type="similarity">
    <text evidence="2">Belongs to the bacterial flagellin family.</text>
</comment>
<keyword evidence="3" id="KW-0975">Bacterial flagellum</keyword>
<comment type="caution">
    <text evidence="6">The sequence shown here is derived from an EMBL/GenBank/DDBJ whole genome shotgun (WGS) entry which is preliminary data.</text>
</comment>
<reference evidence="7" key="1">
    <citation type="journal article" date="2019" name="Int. J. Syst. Evol. Microbiol.">
        <title>The Global Catalogue of Microorganisms (GCM) 10K type strain sequencing project: providing services to taxonomists for standard genome sequencing and annotation.</title>
        <authorList>
            <consortium name="The Broad Institute Genomics Platform"/>
            <consortium name="The Broad Institute Genome Sequencing Center for Infectious Disease"/>
            <person name="Wu L."/>
            <person name="Ma J."/>
        </authorList>
    </citation>
    <scope>NUCLEOTIDE SEQUENCE [LARGE SCALE GENOMIC DNA]</scope>
    <source>
        <strain evidence="7">CCUG 56698</strain>
    </source>
</reference>
<dbReference type="Proteomes" id="UP001596527">
    <property type="component" value="Unassembled WGS sequence"/>
</dbReference>
<accession>A0ABW2SM53</accession>
<evidence type="ECO:0000313" key="7">
    <source>
        <dbReference type="Proteomes" id="UP001596527"/>
    </source>
</evidence>
<dbReference type="InterPro" id="IPR046358">
    <property type="entry name" value="Flagellin_C"/>
</dbReference>
<dbReference type="InterPro" id="IPR013384">
    <property type="entry name" value="Flagell_FlgL"/>
</dbReference>
<feature type="domain" description="Flagellin C-terminal" evidence="5">
    <location>
        <begin position="216"/>
        <end position="298"/>
    </location>
</feature>
<comment type="subcellular location">
    <subcellularLocation>
        <location evidence="1">Bacterial flagellum</location>
    </subcellularLocation>
</comment>
<evidence type="ECO:0000256" key="2">
    <source>
        <dbReference type="ARBA" id="ARBA00005709"/>
    </source>
</evidence>
<dbReference type="RefSeq" id="WP_380974272.1">
    <property type="nucleotide sequence ID" value="NZ_JBHTEF010000001.1"/>
</dbReference>
<dbReference type="Gene3D" id="1.20.1330.10">
    <property type="entry name" value="f41 fragment of flagellin, N-terminal domain"/>
    <property type="match status" value="1"/>
</dbReference>
<evidence type="ECO:0000259" key="4">
    <source>
        <dbReference type="Pfam" id="PF00669"/>
    </source>
</evidence>
<keyword evidence="6" id="KW-0282">Flagellum</keyword>
<gene>
    <name evidence="6" type="primary">flgL</name>
    <name evidence="6" type="ORF">ACFQWG_08335</name>
</gene>
<protein>
    <submittedName>
        <fullName evidence="6">Flagellar hook-associated protein FlgL</fullName>
    </submittedName>
</protein>
<dbReference type="EMBL" id="JBHTEF010000001">
    <property type="protein sequence ID" value="MFC7581204.1"/>
    <property type="molecule type" value="Genomic_DNA"/>
</dbReference>
<keyword evidence="6" id="KW-0966">Cell projection</keyword>
<dbReference type="InterPro" id="IPR001492">
    <property type="entry name" value="Flagellin"/>
</dbReference>
<evidence type="ECO:0000313" key="6">
    <source>
        <dbReference type="EMBL" id="MFC7581204.1"/>
    </source>
</evidence>
<evidence type="ECO:0000256" key="1">
    <source>
        <dbReference type="ARBA" id="ARBA00004365"/>
    </source>
</evidence>
<name>A0ABW2SM53_9ACTO</name>
<dbReference type="Pfam" id="PF00669">
    <property type="entry name" value="Flagellin_N"/>
    <property type="match status" value="1"/>
</dbReference>
<feature type="domain" description="Flagellin N-terminal" evidence="4">
    <location>
        <begin position="9"/>
        <end position="141"/>
    </location>
</feature>
<evidence type="ECO:0000256" key="3">
    <source>
        <dbReference type="ARBA" id="ARBA00023143"/>
    </source>
</evidence>
<keyword evidence="7" id="KW-1185">Reference proteome</keyword>
<evidence type="ECO:0000259" key="5">
    <source>
        <dbReference type="Pfam" id="PF00700"/>
    </source>
</evidence>
<dbReference type="PANTHER" id="PTHR42792:SF1">
    <property type="entry name" value="FLAGELLAR HOOK-ASSOCIATED PROTEIN 3"/>
    <property type="match status" value="1"/>
</dbReference>
<sequence>MISRVTRSSMQFTALRHLQAKDATLAALLERQSSGKTITVPSDDPAGTVDALRLRSEQRANTQYTRNTNDAIGWLSTLDSTLLSTSSQIISVRDLIVQAGNGALSETQRISIASQLEASSGTLLGMANTTYMGRNIFAGTSAAESAFTDNGDGTYTWNGAAGSAVERRLGDDTTVQVDSDGGGVFGNGATSLFAVIDSFATALRSGDALDVSAALNTIDGFHSAVLSESASVGTRYNQAKAAQSAQESLTVTLKQELSSVEDADLAETVIQVSMQQVAYQAALSATAQVLQPSLLDFLS</sequence>